<feature type="transmembrane region" description="Helical" evidence="1">
    <location>
        <begin position="107"/>
        <end position="126"/>
    </location>
</feature>
<dbReference type="OrthoDB" id="9771237at2"/>
<feature type="domain" description="FecR protein" evidence="2">
    <location>
        <begin position="137"/>
        <end position="228"/>
    </location>
</feature>
<dbReference type="PANTHER" id="PTHR30273">
    <property type="entry name" value="PERIPLASMIC SIGNAL SENSOR AND SIGMA FACTOR ACTIVATOR FECR-RELATED"/>
    <property type="match status" value="1"/>
</dbReference>
<evidence type="ECO:0000256" key="1">
    <source>
        <dbReference type="SAM" id="Phobius"/>
    </source>
</evidence>
<name>A0A2P5Z1N4_9XANT</name>
<accession>A0A2P5Z1N4</accession>
<dbReference type="AlphaFoldDB" id="A0A2P5Z1N4"/>
<keyword evidence="1" id="KW-0812">Transmembrane</keyword>
<dbReference type="GO" id="GO:0016989">
    <property type="term" value="F:sigma factor antagonist activity"/>
    <property type="evidence" value="ECO:0007669"/>
    <property type="project" value="TreeGrafter"/>
</dbReference>
<evidence type="ECO:0000259" key="2">
    <source>
        <dbReference type="Pfam" id="PF04773"/>
    </source>
</evidence>
<dbReference type="EMBL" id="MDEK01000013">
    <property type="protein sequence ID" value="PPU81401.1"/>
    <property type="molecule type" value="Genomic_DNA"/>
</dbReference>
<sequence length="360" mass="38472">MREDAQRVAEAAADWYLAQRETALPPARQAEFLAWLRHSPAHVAAYFDIARMHGDLPSAAQAQQASSAQLRAHALRSGAVVVPLRPDVDTPMSVAHPRRVLPRRRRWPLAAAAVLALAAAGVALRLSAPEPVPATVYAAPADAARSVALDDGSVVQLDRGGAIAVRYGAQRRDIALLRGKAVFDLGHDPARPLRVSVGTLVLRDVGTVFGVDPQAGGARVTVLQGRVQVSRDTPAWWHRGDLPSEGTTLADLGGGQQARVDAQGRVLARRDHADIADATAWLPAQVGVHDRSLGEVARLFNAYTTQPLRIADPALAARRVSGVFHLRDPEAFVAYLGSLPDVQVQRDAHAVTIRHAPAPL</sequence>
<dbReference type="RefSeq" id="WP_104609572.1">
    <property type="nucleotide sequence ID" value="NZ_CP132343.1"/>
</dbReference>
<dbReference type="PIRSF" id="PIRSF018266">
    <property type="entry name" value="FecR"/>
    <property type="match status" value="1"/>
</dbReference>
<protein>
    <recommendedName>
        <fullName evidence="2">FecR protein domain-containing protein</fullName>
    </recommendedName>
</protein>
<gene>
    <name evidence="3" type="ORF">XsacCFBP4641_14310</name>
</gene>
<dbReference type="InterPro" id="IPR006860">
    <property type="entry name" value="FecR"/>
</dbReference>
<dbReference type="InterPro" id="IPR012373">
    <property type="entry name" value="Ferrdict_sens_TM"/>
</dbReference>
<keyword evidence="1" id="KW-0472">Membrane</keyword>
<reference evidence="3 4" key="1">
    <citation type="submission" date="2016-08" db="EMBL/GenBank/DDBJ databases">
        <authorList>
            <person name="Seilhamer J.J."/>
        </authorList>
    </citation>
    <scope>NUCLEOTIDE SEQUENCE [LARGE SCALE GENOMIC DNA]</scope>
    <source>
        <strain evidence="3 4">CFBP4641</strain>
    </source>
</reference>
<comment type="caution">
    <text evidence="3">The sequence shown here is derived from an EMBL/GenBank/DDBJ whole genome shotgun (WGS) entry which is preliminary data.</text>
</comment>
<dbReference type="Proteomes" id="UP000247346">
    <property type="component" value="Unassembled WGS sequence"/>
</dbReference>
<evidence type="ECO:0000313" key="3">
    <source>
        <dbReference type="EMBL" id="PPU81401.1"/>
    </source>
</evidence>
<dbReference type="GeneID" id="93880697"/>
<dbReference type="Pfam" id="PF04773">
    <property type="entry name" value="FecR"/>
    <property type="match status" value="1"/>
</dbReference>
<organism evidence="3 4">
    <name type="scientific">Xanthomonas sacchari</name>
    <dbReference type="NCBI Taxonomy" id="56458"/>
    <lineage>
        <taxon>Bacteria</taxon>
        <taxon>Pseudomonadati</taxon>
        <taxon>Pseudomonadota</taxon>
        <taxon>Gammaproteobacteria</taxon>
        <taxon>Lysobacterales</taxon>
        <taxon>Lysobacteraceae</taxon>
        <taxon>Xanthomonas</taxon>
    </lineage>
</organism>
<evidence type="ECO:0000313" key="4">
    <source>
        <dbReference type="Proteomes" id="UP000247346"/>
    </source>
</evidence>
<dbReference type="Gene3D" id="2.60.120.1440">
    <property type="match status" value="1"/>
</dbReference>
<proteinExistence type="predicted"/>
<keyword evidence="1" id="KW-1133">Transmembrane helix</keyword>
<dbReference type="PANTHER" id="PTHR30273:SF2">
    <property type="entry name" value="PROTEIN FECR"/>
    <property type="match status" value="1"/>
</dbReference>